<dbReference type="Proteomes" id="UP000011651">
    <property type="component" value="Unassembled WGS sequence"/>
</dbReference>
<accession>L9UD67</accession>
<organism evidence="5 6">
    <name type="scientific">Vreelandella titanicae BH1</name>
    <dbReference type="NCBI Taxonomy" id="1204738"/>
    <lineage>
        <taxon>Bacteria</taxon>
        <taxon>Pseudomonadati</taxon>
        <taxon>Pseudomonadota</taxon>
        <taxon>Gammaproteobacteria</taxon>
        <taxon>Oceanospirillales</taxon>
        <taxon>Halomonadaceae</taxon>
        <taxon>Vreelandella</taxon>
    </lineage>
</organism>
<comment type="similarity">
    <text evidence="1">Belongs to the CsgA/CsgB family.</text>
</comment>
<evidence type="ECO:0000256" key="3">
    <source>
        <dbReference type="SAM" id="MobiDB-lite"/>
    </source>
</evidence>
<feature type="chain" id="PRO_5004003133" evidence="4">
    <location>
        <begin position="23"/>
        <end position="252"/>
    </location>
</feature>
<dbReference type="AlphaFoldDB" id="L9UD67"/>
<evidence type="ECO:0000256" key="4">
    <source>
        <dbReference type="SAM" id="SignalP"/>
    </source>
</evidence>
<evidence type="ECO:0000313" key="6">
    <source>
        <dbReference type="Proteomes" id="UP000011651"/>
    </source>
</evidence>
<reference evidence="5 6" key="1">
    <citation type="journal article" date="2013" name="Genome Announc.">
        <title>Draft Genome of the Marine Gammaproteobacterium Halomonas titanicae.</title>
        <authorList>
            <person name="Sanchez-Porro C."/>
            <person name="de la Haba R.R."/>
            <person name="Cruz-Hernandez N."/>
            <person name="Gonzalez J.M."/>
            <person name="Reyes-Guirao C."/>
            <person name="Navarro-Sampedro L."/>
            <person name="Carballo M."/>
            <person name="Ventosa A."/>
        </authorList>
    </citation>
    <scope>NUCLEOTIDE SEQUENCE [LARGE SCALE GENOMIC DNA]</scope>
    <source>
        <strain evidence="5 6">BH1</strain>
    </source>
</reference>
<comment type="caution">
    <text evidence="5">The sequence shown here is derived from an EMBL/GenBank/DDBJ whole genome shotgun (WGS) entry which is preliminary data.</text>
</comment>
<gene>
    <name evidence="5" type="ORF">HALTITAN_0584</name>
</gene>
<dbReference type="Pfam" id="PF07012">
    <property type="entry name" value="Curlin_rpt"/>
    <property type="match status" value="1"/>
</dbReference>
<dbReference type="GO" id="GO:0007155">
    <property type="term" value="P:cell adhesion"/>
    <property type="evidence" value="ECO:0007669"/>
    <property type="project" value="InterPro"/>
</dbReference>
<evidence type="ECO:0000256" key="2">
    <source>
        <dbReference type="ARBA" id="ARBA00022729"/>
    </source>
</evidence>
<sequence>MKTQIATLAAAIALVSAFSASADPRDYQNSTTTPSANTTTKPVFDAQLGIRSGLNGFDRDPTRTSLILQSGNGNDAETTQGGSKQYSRVGQLGDDNTSSVYQTGAKHESIVYQIGTSNDASVVQSGGELNDSYILQDGSHNTANVRQVLNSDKSDSIIEQTGNGNSADVYQTLSTDETWSLISQNGNDNDANVIQVNADLSASYIYQDGVGHVANVGQYGMENVSTIRQNSTAAVATHVQVGNNNSAISTQW</sequence>
<protein>
    <submittedName>
        <fullName evidence="5">Curlin associated</fullName>
    </submittedName>
</protein>
<dbReference type="InterPro" id="IPR009742">
    <property type="entry name" value="Curlin_rpt"/>
</dbReference>
<evidence type="ECO:0000313" key="5">
    <source>
        <dbReference type="EMBL" id="ELY22905.1"/>
    </source>
</evidence>
<name>L9UD67_9GAMM</name>
<dbReference type="EMBL" id="AOPO01000001">
    <property type="protein sequence ID" value="ELY22905.1"/>
    <property type="molecule type" value="Genomic_DNA"/>
</dbReference>
<feature type="region of interest" description="Disordered" evidence="3">
    <location>
        <begin position="67"/>
        <end position="95"/>
    </location>
</feature>
<dbReference type="RefSeq" id="WP_009286352.1">
    <property type="nucleotide sequence ID" value="NZ_AOPO01000001.1"/>
</dbReference>
<feature type="signal peptide" evidence="4">
    <location>
        <begin position="1"/>
        <end position="22"/>
    </location>
</feature>
<keyword evidence="2 4" id="KW-0732">Signal</keyword>
<proteinExistence type="inferred from homology"/>
<dbReference type="GO" id="GO:0009289">
    <property type="term" value="C:pilus"/>
    <property type="evidence" value="ECO:0007669"/>
    <property type="project" value="InterPro"/>
</dbReference>
<evidence type="ECO:0000256" key="1">
    <source>
        <dbReference type="ARBA" id="ARBA00009766"/>
    </source>
</evidence>